<sequence>MTIYFEGNGESKPVTLSQTRDQFMLAIKNKRDEVLSNPLLETYEDPAQRDRVVADATIKGVLQVLDGESNDFPAVELKPFVPEEDITEAKEAGADYLDPECADFGQGLAEYWNLISS</sequence>
<reference evidence="1 2" key="1">
    <citation type="journal article" date="2011" name="Microbiology">
        <title>The Pseudomonas aeruginosa generalized transducing phage phiPA3 is a new member of the phiKZ-like group of 'jumbo' phages, and infects model laboratory strains and clinical isolates from cystic fibrosis patients.</title>
        <authorList>
            <person name="Monson R."/>
            <person name="Foulds I."/>
            <person name="Foweraker J."/>
            <person name="Welch M."/>
            <person name="Salmond G.P."/>
        </authorList>
    </citation>
    <scope>NUCLEOTIDE SEQUENCE [LARGE SCALE GENOMIC DNA]</scope>
</reference>
<evidence type="ECO:0000313" key="2">
    <source>
        <dbReference type="Proteomes" id="UP000008388"/>
    </source>
</evidence>
<dbReference type="KEGG" id="vg:26643834"/>
<protein>
    <submittedName>
        <fullName evidence="1">Uncharacterized protein 306</fullName>
    </submittedName>
</protein>
<keyword evidence="2" id="KW-1185">Reference proteome</keyword>
<dbReference type="OrthoDB" id="27228at10239"/>
<evidence type="ECO:0000313" key="1">
    <source>
        <dbReference type="EMBL" id="AEH03729.1"/>
    </source>
</evidence>
<dbReference type="EMBL" id="HQ630627">
    <property type="protein sequence ID" value="AEH03729.1"/>
    <property type="molecule type" value="Genomic_DNA"/>
</dbReference>
<dbReference type="RefSeq" id="YP_009217385.1">
    <property type="nucleotide sequence ID" value="NC_028999.1"/>
</dbReference>
<dbReference type="GeneID" id="26643834"/>
<proteinExistence type="predicted"/>
<organism evidence="1 2">
    <name type="scientific">Pseudomonas phage PhiPA3</name>
    <name type="common">Pseudomonas aeruginosa phage PhiPA3</name>
    <dbReference type="NCBI Taxonomy" id="998086"/>
    <lineage>
        <taxon>Viruses</taxon>
        <taxon>Duplodnaviria</taxon>
        <taxon>Heunggongvirae</taxon>
        <taxon>Uroviricota</taxon>
        <taxon>Caudoviricetes</taxon>
        <taxon>Chimalliviridae</taxon>
        <taxon>Miltoncavirus</taxon>
        <taxon>Miltoncavirus PhiPA3</taxon>
    </lineage>
</organism>
<organismHost>
    <name type="scientific">Pseudomonas aeruginosa</name>
    <dbReference type="NCBI Taxonomy" id="287"/>
</organismHost>
<gene>
    <name evidence="1" type="primary">306</name>
</gene>
<name>F8SJE2_BPPA3</name>
<accession>F8SJE2</accession>
<dbReference type="Proteomes" id="UP000008388">
    <property type="component" value="Segment"/>
</dbReference>